<accession>A0ABR7NPP8</accession>
<dbReference type="PROSITE" id="PS00198">
    <property type="entry name" value="4FE4S_FER_1"/>
    <property type="match status" value="1"/>
</dbReference>
<evidence type="ECO:0000256" key="1">
    <source>
        <dbReference type="ARBA" id="ARBA00022723"/>
    </source>
</evidence>
<protein>
    <submittedName>
        <fullName evidence="5">4Fe-4S binding protein</fullName>
    </submittedName>
</protein>
<dbReference type="PANTHER" id="PTHR43122">
    <property type="entry name" value="FERREDOXIN SUBUNIT OF PYRUVATE:FLAVODOXIN OXIDOREDUCTASE-RELATED"/>
    <property type="match status" value="1"/>
</dbReference>
<dbReference type="PANTHER" id="PTHR43122:SF1">
    <property type="entry name" value="IRON-SULFUR-BINDING PROTEIN"/>
    <property type="match status" value="1"/>
</dbReference>
<dbReference type="InterPro" id="IPR017896">
    <property type="entry name" value="4Fe4S_Fe-S-bd"/>
</dbReference>
<name>A0ABR7NPP8_9FIRM</name>
<dbReference type="RefSeq" id="WP_262426838.1">
    <property type="nucleotide sequence ID" value="NZ_JACRTJ010000005.1"/>
</dbReference>
<dbReference type="SUPFAM" id="SSF52218">
    <property type="entry name" value="Flavoproteins"/>
    <property type="match status" value="1"/>
</dbReference>
<evidence type="ECO:0000313" key="5">
    <source>
        <dbReference type="EMBL" id="MBC8598090.1"/>
    </source>
</evidence>
<dbReference type="Gene3D" id="3.30.70.20">
    <property type="match status" value="1"/>
</dbReference>
<dbReference type="Gene3D" id="3.40.50.360">
    <property type="match status" value="1"/>
</dbReference>
<dbReference type="Proteomes" id="UP000647491">
    <property type="component" value="Unassembled WGS sequence"/>
</dbReference>
<feature type="domain" description="4Fe-4S ferredoxin-type" evidence="4">
    <location>
        <begin position="169"/>
        <end position="195"/>
    </location>
</feature>
<dbReference type="EMBL" id="JACRTJ010000005">
    <property type="protein sequence ID" value="MBC8598090.1"/>
    <property type="molecule type" value="Genomic_DNA"/>
</dbReference>
<proteinExistence type="predicted"/>
<dbReference type="Pfam" id="PF13237">
    <property type="entry name" value="Fer4_10"/>
    <property type="match status" value="1"/>
</dbReference>
<dbReference type="InterPro" id="IPR017900">
    <property type="entry name" value="4Fe4S_Fe_S_CS"/>
</dbReference>
<comment type="caution">
    <text evidence="5">The sequence shown here is derived from an EMBL/GenBank/DDBJ whole genome shotgun (WGS) entry which is preliminary data.</text>
</comment>
<feature type="domain" description="4Fe-4S ferredoxin-type" evidence="4">
    <location>
        <begin position="196"/>
        <end position="225"/>
    </location>
</feature>
<evidence type="ECO:0000259" key="4">
    <source>
        <dbReference type="PROSITE" id="PS51379"/>
    </source>
</evidence>
<evidence type="ECO:0000256" key="2">
    <source>
        <dbReference type="ARBA" id="ARBA00023004"/>
    </source>
</evidence>
<keyword evidence="2" id="KW-0408">Iron</keyword>
<reference evidence="5 6" key="1">
    <citation type="submission" date="2020-08" db="EMBL/GenBank/DDBJ databases">
        <title>Genome public.</title>
        <authorList>
            <person name="Liu C."/>
            <person name="Sun Q."/>
        </authorList>
    </citation>
    <scope>NUCLEOTIDE SEQUENCE [LARGE SCALE GENOMIC DNA]</scope>
    <source>
        <strain evidence="5 6">BX10</strain>
    </source>
</reference>
<organism evidence="5 6">
    <name type="scientific">Enterocloster hominis</name>
    <name type="common">ex Liu et al. 2021</name>
    <dbReference type="NCBI Taxonomy" id="2763663"/>
    <lineage>
        <taxon>Bacteria</taxon>
        <taxon>Bacillati</taxon>
        <taxon>Bacillota</taxon>
        <taxon>Clostridia</taxon>
        <taxon>Lachnospirales</taxon>
        <taxon>Lachnospiraceae</taxon>
        <taxon>Enterocloster</taxon>
    </lineage>
</organism>
<evidence type="ECO:0000256" key="3">
    <source>
        <dbReference type="ARBA" id="ARBA00023014"/>
    </source>
</evidence>
<keyword evidence="3" id="KW-0411">Iron-sulfur</keyword>
<keyword evidence="6" id="KW-1185">Reference proteome</keyword>
<dbReference type="PROSITE" id="PS51379">
    <property type="entry name" value="4FE4S_FER_2"/>
    <property type="match status" value="2"/>
</dbReference>
<dbReference type="InterPro" id="IPR029039">
    <property type="entry name" value="Flavoprotein-like_sf"/>
</dbReference>
<evidence type="ECO:0000313" key="6">
    <source>
        <dbReference type="Proteomes" id="UP000647491"/>
    </source>
</evidence>
<sequence length="248" mass="26917">MGVTAVYFSPTGNTKRSVEAMAAALDPGYKTVDLTLPSDTGVSCQFGPEDLVIIGMPVYAGRIPMVAVPRLSGLKGNGTPCILVATYGNRHYDDALVEMEDIAREHGFAVRGAAALVGRHTYGEIQTERPDGEDLKADAEFAKRAAASEAMKSTIPGSRPYKKEAVPGGKFKPLTSDACVGCGICKRGCPVQAINDQFQVNPEICISCFRCIRNCPVHAKNMDVEVYHAFAREFSSRLAERRENEYYL</sequence>
<gene>
    <name evidence="5" type="ORF">H8708_02405</name>
</gene>
<keyword evidence="1" id="KW-0479">Metal-binding</keyword>
<dbReference type="SUPFAM" id="SSF54862">
    <property type="entry name" value="4Fe-4S ferredoxins"/>
    <property type="match status" value="1"/>
</dbReference>